<keyword evidence="2" id="KW-1185">Reference proteome</keyword>
<dbReference type="EMBL" id="KN838583">
    <property type="protein sequence ID" value="KIK03201.1"/>
    <property type="molecule type" value="Genomic_DNA"/>
</dbReference>
<sequence length="95" mass="10875">MRPRRFRISRVRTAADPPVRLSGSHGICHHHTRSRASSCLLTFALFVRRHLTVIVNFLPPTYHHSRSFCDTDSPQSQSSSVNGNVTICSLWRWFG</sequence>
<dbReference type="AlphaFoldDB" id="A0A0C9XE73"/>
<reference evidence="2" key="2">
    <citation type="submission" date="2015-01" db="EMBL/GenBank/DDBJ databases">
        <title>Evolutionary Origins and Diversification of the Mycorrhizal Mutualists.</title>
        <authorList>
            <consortium name="DOE Joint Genome Institute"/>
            <consortium name="Mycorrhizal Genomics Consortium"/>
            <person name="Kohler A."/>
            <person name="Kuo A."/>
            <person name="Nagy L.G."/>
            <person name="Floudas D."/>
            <person name="Copeland A."/>
            <person name="Barry K.W."/>
            <person name="Cichocki N."/>
            <person name="Veneault-Fourrey C."/>
            <person name="LaButti K."/>
            <person name="Lindquist E.A."/>
            <person name="Lipzen A."/>
            <person name="Lundell T."/>
            <person name="Morin E."/>
            <person name="Murat C."/>
            <person name="Riley R."/>
            <person name="Ohm R."/>
            <person name="Sun H."/>
            <person name="Tunlid A."/>
            <person name="Henrissat B."/>
            <person name="Grigoriev I.V."/>
            <person name="Hibbett D.S."/>
            <person name="Martin F."/>
        </authorList>
    </citation>
    <scope>NUCLEOTIDE SEQUENCE [LARGE SCALE GENOMIC DNA]</scope>
    <source>
        <strain evidence="2">LaAM-08-1</strain>
    </source>
</reference>
<dbReference type="HOGENOM" id="CLU_2373128_0_0_1"/>
<dbReference type="Proteomes" id="UP000054477">
    <property type="component" value="Unassembled WGS sequence"/>
</dbReference>
<accession>A0A0C9XE73</accession>
<reference evidence="1 2" key="1">
    <citation type="submission" date="2014-04" db="EMBL/GenBank/DDBJ databases">
        <authorList>
            <consortium name="DOE Joint Genome Institute"/>
            <person name="Kuo A."/>
            <person name="Kohler A."/>
            <person name="Nagy L.G."/>
            <person name="Floudas D."/>
            <person name="Copeland A."/>
            <person name="Barry K.W."/>
            <person name="Cichocki N."/>
            <person name="Veneault-Fourrey C."/>
            <person name="LaButti K."/>
            <person name="Lindquist E.A."/>
            <person name="Lipzen A."/>
            <person name="Lundell T."/>
            <person name="Morin E."/>
            <person name="Murat C."/>
            <person name="Sun H."/>
            <person name="Tunlid A."/>
            <person name="Henrissat B."/>
            <person name="Grigoriev I.V."/>
            <person name="Hibbett D.S."/>
            <person name="Martin F."/>
            <person name="Nordberg H.P."/>
            <person name="Cantor M.N."/>
            <person name="Hua S.X."/>
        </authorList>
    </citation>
    <scope>NUCLEOTIDE SEQUENCE [LARGE SCALE GENOMIC DNA]</scope>
    <source>
        <strain evidence="1 2">LaAM-08-1</strain>
    </source>
</reference>
<protein>
    <submittedName>
        <fullName evidence="1">Uncharacterized protein</fullName>
    </submittedName>
</protein>
<gene>
    <name evidence="1" type="ORF">K443DRAFT_489475</name>
</gene>
<name>A0A0C9XE73_9AGAR</name>
<proteinExistence type="predicted"/>
<organism evidence="1 2">
    <name type="scientific">Laccaria amethystina LaAM-08-1</name>
    <dbReference type="NCBI Taxonomy" id="1095629"/>
    <lineage>
        <taxon>Eukaryota</taxon>
        <taxon>Fungi</taxon>
        <taxon>Dikarya</taxon>
        <taxon>Basidiomycota</taxon>
        <taxon>Agaricomycotina</taxon>
        <taxon>Agaricomycetes</taxon>
        <taxon>Agaricomycetidae</taxon>
        <taxon>Agaricales</taxon>
        <taxon>Agaricineae</taxon>
        <taxon>Hydnangiaceae</taxon>
        <taxon>Laccaria</taxon>
    </lineage>
</organism>
<evidence type="ECO:0000313" key="2">
    <source>
        <dbReference type="Proteomes" id="UP000054477"/>
    </source>
</evidence>
<evidence type="ECO:0000313" key="1">
    <source>
        <dbReference type="EMBL" id="KIK03201.1"/>
    </source>
</evidence>